<evidence type="ECO:0000313" key="4">
    <source>
        <dbReference type="EMBL" id="MFC7188557.1"/>
    </source>
</evidence>
<accession>A0ABD5YI38</accession>
<dbReference type="SUPFAM" id="SSF53335">
    <property type="entry name" value="S-adenosyl-L-methionine-dependent methyltransferases"/>
    <property type="match status" value="1"/>
</dbReference>
<dbReference type="EMBL" id="JBHTAX010000001">
    <property type="protein sequence ID" value="MFC7188557.1"/>
    <property type="molecule type" value="Genomic_DNA"/>
</dbReference>
<dbReference type="AlphaFoldDB" id="A0ABD5YI38"/>
<evidence type="ECO:0000256" key="2">
    <source>
        <dbReference type="ARBA" id="ARBA00022679"/>
    </source>
</evidence>
<name>A0ABD5YI38_9EURY</name>
<dbReference type="PANTHER" id="PTHR43167">
    <property type="entry name" value="PUTATIVE (AFU_ORTHOLOGUE AFUA_6G01830)-RELATED"/>
    <property type="match status" value="1"/>
</dbReference>
<dbReference type="InterPro" id="IPR029063">
    <property type="entry name" value="SAM-dependent_MTases_sf"/>
</dbReference>
<keyword evidence="2 4" id="KW-0808">Transferase</keyword>
<evidence type="ECO:0000256" key="1">
    <source>
        <dbReference type="ARBA" id="ARBA00022603"/>
    </source>
</evidence>
<keyword evidence="1 4" id="KW-0489">Methyltransferase</keyword>
<keyword evidence="3" id="KW-0949">S-adenosyl-L-methionine</keyword>
<dbReference type="InterPro" id="IPR002935">
    <property type="entry name" value="SAM_O-MeTrfase"/>
</dbReference>
<evidence type="ECO:0000256" key="3">
    <source>
        <dbReference type="ARBA" id="ARBA00022691"/>
    </source>
</evidence>
<reference evidence="4 5" key="1">
    <citation type="journal article" date="2019" name="Int. J. Syst. Evol. Microbiol.">
        <title>The Global Catalogue of Microorganisms (GCM) 10K type strain sequencing project: providing services to taxonomists for standard genome sequencing and annotation.</title>
        <authorList>
            <consortium name="The Broad Institute Genomics Platform"/>
            <consortium name="The Broad Institute Genome Sequencing Center for Infectious Disease"/>
            <person name="Wu L."/>
            <person name="Ma J."/>
        </authorList>
    </citation>
    <scope>NUCLEOTIDE SEQUENCE [LARGE SCALE GENOMIC DNA]</scope>
    <source>
        <strain evidence="4 5">RDMS1</strain>
    </source>
</reference>
<dbReference type="Gene3D" id="3.40.50.150">
    <property type="entry name" value="Vaccinia Virus protein VP39"/>
    <property type="match status" value="1"/>
</dbReference>
<dbReference type="EC" id="2.1.1.-" evidence="4"/>
<keyword evidence="5" id="KW-1185">Reference proteome</keyword>
<evidence type="ECO:0000313" key="5">
    <source>
        <dbReference type="Proteomes" id="UP001596417"/>
    </source>
</evidence>
<dbReference type="RefSeq" id="WP_248903998.1">
    <property type="nucleotide sequence ID" value="NZ_CP109979.1"/>
</dbReference>
<dbReference type="CDD" id="cd02440">
    <property type="entry name" value="AdoMet_MTases"/>
    <property type="match status" value="1"/>
</dbReference>
<dbReference type="PANTHER" id="PTHR43167:SF1">
    <property type="entry name" value="PUTATIVE (AFU_ORTHOLOGUE AFUA_6G01830)-RELATED"/>
    <property type="match status" value="1"/>
</dbReference>
<dbReference type="GO" id="GO:0032259">
    <property type="term" value="P:methylation"/>
    <property type="evidence" value="ECO:0007669"/>
    <property type="project" value="UniProtKB-KW"/>
</dbReference>
<dbReference type="Pfam" id="PF01596">
    <property type="entry name" value="Methyltransf_3"/>
    <property type="match status" value="1"/>
</dbReference>
<protein>
    <submittedName>
        <fullName evidence="4">O-methyltransferase</fullName>
        <ecNumber evidence="4">2.1.1.-</ecNumber>
    </submittedName>
</protein>
<dbReference type="PROSITE" id="PS51682">
    <property type="entry name" value="SAM_OMT_I"/>
    <property type="match status" value="1"/>
</dbReference>
<sequence>MESVVPKFVSQFATSIGPTTDSVIDEMDAYADEQGFPTVGPDVGGWLSLLARIVGAQSVFEFGSGFGYSAYWFARELPSDGEIVLTERDPVNIERAREYLDRGGYLDRVTIEQGDAIETIDRYDGPFDIVLIDNEKHRYLEAFKSIRDKVASGGLIVADNAMVADSIDFDALTDLADGYEVDTNESTQGIADYLDAVRDDSAFETALLPLGEGVAVSHKR</sequence>
<proteinExistence type="predicted"/>
<gene>
    <name evidence="4" type="ORF">ACFQL7_00915</name>
</gene>
<dbReference type="GO" id="GO:0008168">
    <property type="term" value="F:methyltransferase activity"/>
    <property type="evidence" value="ECO:0007669"/>
    <property type="project" value="UniProtKB-KW"/>
</dbReference>
<comment type="caution">
    <text evidence="4">The sequence shown here is derived from an EMBL/GenBank/DDBJ whole genome shotgun (WGS) entry which is preliminary data.</text>
</comment>
<dbReference type="GeneID" id="76198098"/>
<organism evidence="4 5">
    <name type="scientific">Halocatena marina</name>
    <dbReference type="NCBI Taxonomy" id="2934937"/>
    <lineage>
        <taxon>Archaea</taxon>
        <taxon>Methanobacteriati</taxon>
        <taxon>Methanobacteriota</taxon>
        <taxon>Stenosarchaea group</taxon>
        <taxon>Halobacteria</taxon>
        <taxon>Halobacteriales</taxon>
        <taxon>Natronomonadaceae</taxon>
        <taxon>Halocatena</taxon>
    </lineage>
</organism>
<dbReference type="Proteomes" id="UP001596417">
    <property type="component" value="Unassembled WGS sequence"/>
</dbReference>